<evidence type="ECO:0000313" key="3">
    <source>
        <dbReference type="Proteomes" id="UP000218238"/>
    </source>
</evidence>
<proteinExistence type="predicted"/>
<dbReference type="Pfam" id="PF00583">
    <property type="entry name" value="Acetyltransf_1"/>
    <property type="match status" value="1"/>
</dbReference>
<dbReference type="RefSeq" id="WP_095719742.1">
    <property type="nucleotide sequence ID" value="NZ_NTFS01000001.1"/>
</dbReference>
<dbReference type="CDD" id="cd04301">
    <property type="entry name" value="NAT_SF"/>
    <property type="match status" value="1"/>
</dbReference>
<gene>
    <name evidence="2" type="ORF">CK510_00175</name>
</gene>
<keyword evidence="2" id="KW-0808">Transferase</keyword>
<dbReference type="EMBL" id="NTFS01000001">
    <property type="protein sequence ID" value="PAX60763.1"/>
    <property type="molecule type" value="Genomic_DNA"/>
</dbReference>
<accession>A0A2A2TQP7</accession>
<dbReference type="GO" id="GO:0016747">
    <property type="term" value="F:acyltransferase activity, transferring groups other than amino-acyl groups"/>
    <property type="evidence" value="ECO:0007669"/>
    <property type="project" value="InterPro"/>
</dbReference>
<dbReference type="InterPro" id="IPR000182">
    <property type="entry name" value="GNAT_dom"/>
</dbReference>
<organism evidence="2 3">
    <name type="scientific">Brunnivagina elsteri CCALA 953</name>
    <dbReference type="NCBI Taxonomy" id="987040"/>
    <lineage>
        <taxon>Bacteria</taxon>
        <taxon>Bacillati</taxon>
        <taxon>Cyanobacteriota</taxon>
        <taxon>Cyanophyceae</taxon>
        <taxon>Nostocales</taxon>
        <taxon>Calotrichaceae</taxon>
        <taxon>Brunnivagina</taxon>
    </lineage>
</organism>
<dbReference type="PROSITE" id="PS51186">
    <property type="entry name" value="GNAT"/>
    <property type="match status" value="1"/>
</dbReference>
<keyword evidence="3" id="KW-1185">Reference proteome</keyword>
<evidence type="ECO:0000259" key="1">
    <source>
        <dbReference type="PROSITE" id="PS51186"/>
    </source>
</evidence>
<dbReference type="SUPFAM" id="SSF55729">
    <property type="entry name" value="Acyl-CoA N-acyltransferases (Nat)"/>
    <property type="match status" value="1"/>
</dbReference>
<dbReference type="InterPro" id="IPR016181">
    <property type="entry name" value="Acyl_CoA_acyltransferase"/>
</dbReference>
<reference evidence="2 3" key="1">
    <citation type="submission" date="2017-08" db="EMBL/GenBank/DDBJ databases">
        <title>Draft genome sequence of filamentous cyanobacterium Calothrix elsteri CCALA 953.</title>
        <authorList>
            <person name="Gagunashvili A.N."/>
            <person name="Elster J."/>
            <person name="Andresson O.S."/>
        </authorList>
    </citation>
    <scope>NUCLEOTIDE SEQUENCE [LARGE SCALE GENOMIC DNA]</scope>
    <source>
        <strain evidence="2 3">CCALA 953</strain>
    </source>
</reference>
<dbReference type="OrthoDB" id="9794566at2"/>
<dbReference type="AlphaFoldDB" id="A0A2A2TQP7"/>
<sequence length="147" mass="16112">MAIEIKILNHGDLDILKNVDPDVFDDPINIARAIEFLGDPRHHLGVAIDGDLVVGFVSAVHYVHPDKPCPELWINEIGVAASHQRQGIGKQLMNAIFAVGRELDCESAWVLTDRENTAAISLYSVVGNPESPTDHVMFSFDLGRSNS</sequence>
<comment type="caution">
    <text evidence="2">The sequence shown here is derived from an EMBL/GenBank/DDBJ whole genome shotgun (WGS) entry which is preliminary data.</text>
</comment>
<dbReference type="Gene3D" id="3.40.630.30">
    <property type="match status" value="1"/>
</dbReference>
<name>A0A2A2TQP7_9CYAN</name>
<protein>
    <submittedName>
        <fullName evidence="2">GNAT family N-acetyltransferase</fullName>
    </submittedName>
</protein>
<feature type="domain" description="N-acetyltransferase" evidence="1">
    <location>
        <begin position="3"/>
        <end position="147"/>
    </location>
</feature>
<dbReference type="Proteomes" id="UP000218238">
    <property type="component" value="Unassembled WGS sequence"/>
</dbReference>
<evidence type="ECO:0000313" key="2">
    <source>
        <dbReference type="EMBL" id="PAX60763.1"/>
    </source>
</evidence>